<gene>
    <name evidence="1" type="ORF">CIMG_07820</name>
</gene>
<proteinExistence type="predicted"/>
<dbReference type="GeneID" id="4560209"/>
<dbReference type="EMBL" id="GG704913">
    <property type="protein sequence ID" value="EAS29074.3"/>
    <property type="molecule type" value="Genomic_DNA"/>
</dbReference>
<protein>
    <submittedName>
        <fullName evidence="1">Uncharacterized protein</fullName>
    </submittedName>
</protein>
<dbReference type="Proteomes" id="UP000001261">
    <property type="component" value="Unassembled WGS sequence"/>
</dbReference>
<dbReference type="VEuPathDB" id="FungiDB:CIMG_07820"/>
<dbReference type="KEGG" id="cim:CIMG_07820"/>
<evidence type="ECO:0000313" key="2">
    <source>
        <dbReference type="Proteomes" id="UP000001261"/>
    </source>
</evidence>
<reference evidence="2" key="2">
    <citation type="journal article" date="2010" name="Genome Res.">
        <title>Population genomic sequencing of Coccidioides fungi reveals recent hybridization and transposon control.</title>
        <authorList>
            <person name="Neafsey D.E."/>
            <person name="Barker B.M."/>
            <person name="Sharpton T.J."/>
            <person name="Stajich J.E."/>
            <person name="Park D.J."/>
            <person name="Whiston E."/>
            <person name="Hung C.-Y."/>
            <person name="McMahan C."/>
            <person name="White J."/>
            <person name="Sykes S."/>
            <person name="Heiman D."/>
            <person name="Young S."/>
            <person name="Zeng Q."/>
            <person name="Abouelleil A."/>
            <person name="Aftuck L."/>
            <person name="Bessette D."/>
            <person name="Brown A."/>
            <person name="FitzGerald M."/>
            <person name="Lui A."/>
            <person name="Macdonald J.P."/>
            <person name="Priest M."/>
            <person name="Orbach M.J."/>
            <person name="Galgiani J.N."/>
            <person name="Kirkland T.N."/>
            <person name="Cole G.T."/>
            <person name="Birren B.W."/>
            <person name="Henn M.R."/>
            <person name="Taylor J.W."/>
            <person name="Rounsley S.D."/>
        </authorList>
    </citation>
    <scope>GENOME REANNOTATION</scope>
    <source>
        <strain evidence="2">RS</strain>
    </source>
</reference>
<reference evidence="2" key="1">
    <citation type="journal article" date="2009" name="Genome Res.">
        <title>Comparative genomic analyses of the human fungal pathogens Coccidioides and their relatives.</title>
        <authorList>
            <person name="Sharpton T.J."/>
            <person name="Stajich J.E."/>
            <person name="Rounsley S.D."/>
            <person name="Gardner M.J."/>
            <person name="Wortman J.R."/>
            <person name="Jordar V.S."/>
            <person name="Maiti R."/>
            <person name="Kodira C.D."/>
            <person name="Neafsey D.E."/>
            <person name="Zeng Q."/>
            <person name="Hung C.-Y."/>
            <person name="McMahan C."/>
            <person name="Muszewska A."/>
            <person name="Grynberg M."/>
            <person name="Mandel M.A."/>
            <person name="Kellner E.M."/>
            <person name="Barker B.M."/>
            <person name="Galgiani J.N."/>
            <person name="Orbach M.J."/>
            <person name="Kirkland T.N."/>
            <person name="Cole G.T."/>
            <person name="Henn M.R."/>
            <person name="Birren B.W."/>
            <person name="Taylor J.W."/>
        </authorList>
    </citation>
    <scope>NUCLEOTIDE SEQUENCE [LARGE SCALE GENOMIC DNA]</scope>
    <source>
        <strain evidence="2">RS</strain>
    </source>
</reference>
<evidence type="ECO:0000313" key="1">
    <source>
        <dbReference type="EMBL" id="EAS29074.3"/>
    </source>
</evidence>
<dbReference type="InParanoid" id="J3K472"/>
<name>J3K472_COCIM</name>
<dbReference type="RefSeq" id="XP_001240657.2">
    <property type="nucleotide sequence ID" value="XM_001240656.2"/>
</dbReference>
<organism evidence="1 2">
    <name type="scientific">Coccidioides immitis (strain RS)</name>
    <name type="common">Valley fever fungus</name>
    <dbReference type="NCBI Taxonomy" id="246410"/>
    <lineage>
        <taxon>Eukaryota</taxon>
        <taxon>Fungi</taxon>
        <taxon>Dikarya</taxon>
        <taxon>Ascomycota</taxon>
        <taxon>Pezizomycotina</taxon>
        <taxon>Eurotiomycetes</taxon>
        <taxon>Eurotiomycetidae</taxon>
        <taxon>Onygenales</taxon>
        <taxon>Onygenaceae</taxon>
        <taxon>Coccidioides</taxon>
    </lineage>
</organism>
<keyword evidence="2" id="KW-1185">Reference proteome</keyword>
<accession>J3K472</accession>
<sequence>MMHEVITALSGDPISWPVLPITQRIPIITVMLKCWMSFPSMLSLTKWRCSQRNLQVNLYCFATKNGVSVICEIRRTSVFELERIPSSTFVSRIAWSEDEKLAATVIRWGRLSVRKISTYESKTLSPGRLI</sequence>
<dbReference type="AlphaFoldDB" id="J3K472"/>